<dbReference type="PANTHER" id="PTHR43155">
    <property type="entry name" value="CYCLIC DI-GMP PHOSPHODIESTERASE PA4108-RELATED"/>
    <property type="match status" value="1"/>
</dbReference>
<feature type="domain" description="HD-GYP" evidence="1">
    <location>
        <begin position="1"/>
        <end position="134"/>
    </location>
</feature>
<evidence type="ECO:0000313" key="3">
    <source>
        <dbReference type="Proteomes" id="UP001321786"/>
    </source>
</evidence>
<evidence type="ECO:0000259" key="1">
    <source>
        <dbReference type="PROSITE" id="PS51832"/>
    </source>
</evidence>
<evidence type="ECO:0000313" key="2">
    <source>
        <dbReference type="EMBL" id="BEP28005.1"/>
    </source>
</evidence>
<dbReference type="InterPro" id="IPR037522">
    <property type="entry name" value="HD_GYP_dom"/>
</dbReference>
<dbReference type="EMBL" id="AP028654">
    <property type="protein sequence ID" value="BEP28005.1"/>
    <property type="molecule type" value="Genomic_DNA"/>
</dbReference>
<sequence>MLHDIGKTFISNEILNKKGPLTEKEYEKIKKHPYTGYKLLKRTSELQEIVDYILYHHERFDGLGYLNKLKGYEIPLISRIISVADAYEAMTSGRAYRSKYSKEYAMNEIIKCSGTQFDPIVVEYLLKVYKEKII</sequence>
<dbReference type="Gene3D" id="1.10.3210.10">
    <property type="entry name" value="Hypothetical protein af1432"/>
    <property type="match status" value="1"/>
</dbReference>
<organism evidence="2 3">
    <name type="scientific">Helicovermis profundi</name>
    <dbReference type="NCBI Taxonomy" id="3065157"/>
    <lineage>
        <taxon>Bacteria</taxon>
        <taxon>Bacillati</taxon>
        <taxon>Bacillota</taxon>
        <taxon>Clostridia</taxon>
        <taxon>Helicovermis</taxon>
    </lineage>
</organism>
<gene>
    <name evidence="2" type="ORF">HLPR_03360</name>
</gene>
<reference evidence="2 3" key="1">
    <citation type="submission" date="2023-08" db="EMBL/GenBank/DDBJ databases">
        <title>Helicovermis profunda gen. nov., sp. nov., a novel mesophilic, fermentative bacterium within the Bacillota from a deep-sea hydrothermal vent chimney.</title>
        <authorList>
            <person name="Miyazaki U."/>
            <person name="Mizutani D."/>
            <person name="Hashimoto Y."/>
            <person name="Tame A."/>
            <person name="Sawayama S."/>
            <person name="Miyazaki J."/>
            <person name="Takai K."/>
            <person name="Nakagawa S."/>
        </authorList>
    </citation>
    <scope>NUCLEOTIDE SEQUENCE [LARGE SCALE GENOMIC DNA]</scope>
    <source>
        <strain evidence="2 3">S502</strain>
    </source>
</reference>
<dbReference type="InterPro" id="IPR003607">
    <property type="entry name" value="HD/PDEase_dom"/>
</dbReference>
<keyword evidence="3" id="KW-1185">Reference proteome</keyword>
<name>A0AAU9E298_9FIRM</name>
<accession>A0AAU9E298</accession>
<dbReference type="AlphaFoldDB" id="A0AAU9E298"/>
<dbReference type="PROSITE" id="PS51832">
    <property type="entry name" value="HD_GYP"/>
    <property type="match status" value="1"/>
</dbReference>
<dbReference type="KEGG" id="hprf:HLPR_03360"/>
<dbReference type="Pfam" id="PF13487">
    <property type="entry name" value="HD_5"/>
    <property type="match status" value="1"/>
</dbReference>
<protein>
    <recommendedName>
        <fullName evidence="1">HD-GYP domain-containing protein</fullName>
    </recommendedName>
</protein>
<proteinExistence type="predicted"/>
<dbReference type="Proteomes" id="UP001321786">
    <property type="component" value="Chromosome"/>
</dbReference>
<dbReference type="CDD" id="cd00077">
    <property type="entry name" value="HDc"/>
    <property type="match status" value="1"/>
</dbReference>
<dbReference type="SUPFAM" id="SSF109604">
    <property type="entry name" value="HD-domain/PDEase-like"/>
    <property type="match status" value="1"/>
</dbReference>